<reference evidence="2 3" key="1">
    <citation type="submission" date="2014-07" db="EMBL/GenBank/DDBJ databases">
        <authorList>
            <person name="McCorrison J."/>
            <person name="Sanka R."/>
            <person name="Torralba M."/>
            <person name="Gillis M."/>
            <person name="Haft D.H."/>
            <person name="Methe B."/>
            <person name="Sutton G."/>
            <person name="Nelson K.E."/>
        </authorList>
    </citation>
    <scope>NUCLEOTIDE SEQUENCE [LARGE SCALE GENOMIC DNA]</scope>
    <source>
        <strain evidence="2 3">S9-PR14</strain>
    </source>
</reference>
<proteinExistence type="inferred from homology"/>
<name>A0A098YT91_9BACT</name>
<dbReference type="Gene3D" id="2.40.160.180">
    <property type="entry name" value="Carbohydrate-selective porin OprB"/>
    <property type="match status" value="1"/>
</dbReference>
<protein>
    <submittedName>
        <fullName evidence="2">Porin</fullName>
    </submittedName>
</protein>
<evidence type="ECO:0000313" key="3">
    <source>
        <dbReference type="Proteomes" id="UP000029723"/>
    </source>
</evidence>
<sequence>MKARVLLFVMGCAVHYMGLAQKVLGQYTTEWQCAKSGKCNLVSLLRLQASIPMGRHSSFGLATIHIVRAHGNIVNDYQTFSNIEEENCLAAIALLGYTKEWEHYKLFAGVRNVNEDFFTSACTSLFTNSSCGIFPTLSASYPIANYPMSGLTLFFEAHKGAYRFRNALYNGRGYNGWTRDNLPFTLNPKNDGVFDVAEFKYSIHHSSYFVGAAYHSVLRVANMKYGSMAECRQKASAVWWIYAEQNVGTYHDGSLNLMAQYSENTDVNAGCHRYAEIGCVYNKRKMNAGISLQYAHFKQGEEGSIELTCQKQISKSASVQPVLQYIKNDQGDFAVAMFRIYCQLSIVR</sequence>
<evidence type="ECO:0000313" key="2">
    <source>
        <dbReference type="EMBL" id="KGI22604.1"/>
    </source>
</evidence>
<dbReference type="RefSeq" id="WP_036926423.1">
    <property type="nucleotide sequence ID" value="NZ_JRPQ01000065.1"/>
</dbReference>
<dbReference type="InterPro" id="IPR038673">
    <property type="entry name" value="OprB_sf"/>
</dbReference>
<gene>
    <name evidence="2" type="ORF">HMPREF9304_03525</name>
</gene>
<accession>A0A098YT91</accession>
<dbReference type="AlphaFoldDB" id="A0A098YT91"/>
<dbReference type="OrthoDB" id="996831at2"/>
<evidence type="ECO:0000256" key="1">
    <source>
        <dbReference type="ARBA" id="ARBA00008769"/>
    </source>
</evidence>
<dbReference type="EMBL" id="JRPQ01000065">
    <property type="protein sequence ID" value="KGI22604.1"/>
    <property type="molecule type" value="Genomic_DNA"/>
</dbReference>
<comment type="similarity">
    <text evidence="1">Belongs to the OprB family.</text>
</comment>
<organism evidence="2 3">
    <name type="scientific">Hoylesella timonensis S9-PR14</name>
    <dbReference type="NCBI Taxonomy" id="1401062"/>
    <lineage>
        <taxon>Bacteria</taxon>
        <taxon>Pseudomonadati</taxon>
        <taxon>Bacteroidota</taxon>
        <taxon>Bacteroidia</taxon>
        <taxon>Bacteroidales</taxon>
        <taxon>Prevotellaceae</taxon>
        <taxon>Hoylesella</taxon>
    </lineage>
</organism>
<comment type="caution">
    <text evidence="2">The sequence shown here is derived from an EMBL/GenBank/DDBJ whole genome shotgun (WGS) entry which is preliminary data.</text>
</comment>
<dbReference type="Proteomes" id="UP000029723">
    <property type="component" value="Unassembled WGS sequence"/>
</dbReference>